<proteinExistence type="predicted"/>
<protein>
    <submittedName>
        <fullName evidence="1">NUDIX hydrolase</fullName>
    </submittedName>
</protein>
<reference evidence="1" key="1">
    <citation type="submission" date="2021-01" db="EMBL/GenBank/DDBJ databases">
        <authorList>
            <person name="Sun Q."/>
        </authorList>
    </citation>
    <scope>NUCLEOTIDE SEQUENCE</scope>
    <source>
        <strain evidence="1">YIM B02566</strain>
    </source>
</reference>
<sequence>MSAPVRLQYGALPLRPSASGRSDILLITSRDTGRWIIPKGWPMRGKDGWEVAAREAFEEAGIEGEIQAQAIGAYHYTKRRPAGRSLTCRVEVFPFGVVSELKRWPERHQRRRQWFTAVEAASLVDEDELKSLILSVE</sequence>
<gene>
    <name evidence="1" type="ORF">JHL16_00075</name>
</gene>
<evidence type="ECO:0000313" key="1">
    <source>
        <dbReference type="EMBL" id="MBK1864732.1"/>
    </source>
</evidence>
<dbReference type="Proteomes" id="UP000616151">
    <property type="component" value="Unassembled WGS sequence"/>
</dbReference>
<dbReference type="EMBL" id="JAENHL010000003">
    <property type="protein sequence ID" value="MBK1864732.1"/>
    <property type="molecule type" value="Genomic_DNA"/>
</dbReference>
<accession>A0ACC5QWE6</accession>
<name>A0ACC5QWE6_9HYPH</name>
<keyword evidence="2" id="KW-1185">Reference proteome</keyword>
<organism evidence="1 2">
    <name type="scientific">Taklimakanibacter albus</name>
    <dbReference type="NCBI Taxonomy" id="2800327"/>
    <lineage>
        <taxon>Bacteria</taxon>
        <taxon>Pseudomonadati</taxon>
        <taxon>Pseudomonadota</taxon>
        <taxon>Alphaproteobacteria</taxon>
        <taxon>Hyphomicrobiales</taxon>
        <taxon>Aestuariivirgaceae</taxon>
        <taxon>Taklimakanibacter</taxon>
    </lineage>
</organism>
<comment type="caution">
    <text evidence="1">The sequence shown here is derived from an EMBL/GenBank/DDBJ whole genome shotgun (WGS) entry which is preliminary data.</text>
</comment>
<keyword evidence="1" id="KW-0378">Hydrolase</keyword>
<evidence type="ECO:0000313" key="2">
    <source>
        <dbReference type="Proteomes" id="UP000616151"/>
    </source>
</evidence>